<dbReference type="Pfam" id="PF07992">
    <property type="entry name" value="Pyr_redox_2"/>
    <property type="match status" value="1"/>
</dbReference>
<dbReference type="InterPro" id="IPR050097">
    <property type="entry name" value="Ferredoxin-NADP_redctase_2"/>
</dbReference>
<dbReference type="RefSeq" id="WP_079576118.1">
    <property type="nucleotide sequence ID" value="NZ_FUZQ01000007.1"/>
</dbReference>
<keyword evidence="1" id="KW-0285">Flavoprotein</keyword>
<keyword evidence="2" id="KW-0560">Oxidoreductase</keyword>
<organism evidence="5 6">
    <name type="scientific">Krasilnikoviella flava</name>
    <dbReference type="NCBI Taxonomy" id="526729"/>
    <lineage>
        <taxon>Bacteria</taxon>
        <taxon>Bacillati</taxon>
        <taxon>Actinomycetota</taxon>
        <taxon>Actinomycetes</taxon>
        <taxon>Micrococcales</taxon>
        <taxon>Promicromonosporaceae</taxon>
        <taxon>Krasilnikoviella</taxon>
    </lineage>
</organism>
<evidence type="ECO:0000259" key="4">
    <source>
        <dbReference type="Pfam" id="PF07992"/>
    </source>
</evidence>
<dbReference type="PRINTS" id="PR00368">
    <property type="entry name" value="FADPNR"/>
</dbReference>
<protein>
    <submittedName>
        <fullName evidence="5">Thioredoxin reductase</fullName>
    </submittedName>
</protein>
<evidence type="ECO:0000256" key="1">
    <source>
        <dbReference type="ARBA" id="ARBA00022630"/>
    </source>
</evidence>
<feature type="domain" description="FAD/NAD(P)-binding" evidence="4">
    <location>
        <begin position="12"/>
        <end position="302"/>
    </location>
</feature>
<gene>
    <name evidence="5" type="ORF">SAMN04324258_3777</name>
</gene>
<dbReference type="EMBL" id="FUZQ01000007">
    <property type="protein sequence ID" value="SKC78311.1"/>
    <property type="molecule type" value="Genomic_DNA"/>
</dbReference>
<evidence type="ECO:0000256" key="2">
    <source>
        <dbReference type="ARBA" id="ARBA00023002"/>
    </source>
</evidence>
<keyword evidence="6" id="KW-1185">Reference proteome</keyword>
<evidence type="ECO:0000313" key="6">
    <source>
        <dbReference type="Proteomes" id="UP000189777"/>
    </source>
</evidence>
<dbReference type="Proteomes" id="UP000189777">
    <property type="component" value="Unassembled WGS sequence"/>
</dbReference>
<reference evidence="5 6" key="1">
    <citation type="submission" date="2017-02" db="EMBL/GenBank/DDBJ databases">
        <authorList>
            <person name="Peterson S.W."/>
        </authorList>
    </citation>
    <scope>NUCLEOTIDE SEQUENCE [LARGE SCALE GENOMIC DNA]</scope>
    <source>
        <strain evidence="5 6">DSM 21481</strain>
    </source>
</reference>
<dbReference type="Gene3D" id="3.50.50.60">
    <property type="entry name" value="FAD/NAD(P)-binding domain"/>
    <property type="match status" value="2"/>
</dbReference>
<dbReference type="InterPro" id="IPR036188">
    <property type="entry name" value="FAD/NAD-bd_sf"/>
</dbReference>
<dbReference type="GO" id="GO:0004791">
    <property type="term" value="F:thioredoxin-disulfide reductase (NADPH) activity"/>
    <property type="evidence" value="ECO:0007669"/>
    <property type="project" value="UniProtKB-EC"/>
</dbReference>
<evidence type="ECO:0000256" key="3">
    <source>
        <dbReference type="ARBA" id="ARBA00048132"/>
    </source>
</evidence>
<name>A0A1T5LQW6_9MICO</name>
<dbReference type="PRINTS" id="PR00469">
    <property type="entry name" value="PNDRDTASEII"/>
</dbReference>
<dbReference type="STRING" id="526729.SAMN04324258_3777"/>
<evidence type="ECO:0000313" key="5">
    <source>
        <dbReference type="EMBL" id="SKC78311.1"/>
    </source>
</evidence>
<dbReference type="SUPFAM" id="SSF51905">
    <property type="entry name" value="FAD/NAD(P)-binding domain"/>
    <property type="match status" value="1"/>
</dbReference>
<sequence length="319" mass="32804">MTSDANDPTLHDAIVVGAGPAGLQAALTLGRTHRDVVLLDSGRYRNDPTDAMHNVLGFDGTPPAEFRAVAHRTLAAYDTVELRRATAHEVAPLDPASPAAGFVVRTDGGDVTARRLLLATGVRDELPSVPGLAELFGTVAAHCPYCHGHEFSGTTVGVLGSAPHVARVALLMERIATRLVVLTDGGELDPEVRDVLADHDVDVRPEKVLRLEAATSPGGRAGARAVLVDGDTLDLGGIMVAPTLHQAAPFAAQLGLDLRESGCVGVDPMGRTSLAGVFAAGDLAHTADFPMPLSSVTAAMAAGQMAAAAIDGDLLGLAH</sequence>
<dbReference type="OrthoDB" id="9786503at2"/>
<dbReference type="AlphaFoldDB" id="A0A1T5LQW6"/>
<comment type="catalytic activity">
    <reaction evidence="3">
        <text>[thioredoxin]-dithiol + NADP(+) = [thioredoxin]-disulfide + NADPH + H(+)</text>
        <dbReference type="Rhea" id="RHEA:20345"/>
        <dbReference type="Rhea" id="RHEA-COMP:10698"/>
        <dbReference type="Rhea" id="RHEA-COMP:10700"/>
        <dbReference type="ChEBI" id="CHEBI:15378"/>
        <dbReference type="ChEBI" id="CHEBI:29950"/>
        <dbReference type="ChEBI" id="CHEBI:50058"/>
        <dbReference type="ChEBI" id="CHEBI:57783"/>
        <dbReference type="ChEBI" id="CHEBI:58349"/>
        <dbReference type="EC" id="1.8.1.9"/>
    </reaction>
</comment>
<dbReference type="PANTHER" id="PTHR48105">
    <property type="entry name" value="THIOREDOXIN REDUCTASE 1-RELATED-RELATED"/>
    <property type="match status" value="1"/>
</dbReference>
<proteinExistence type="predicted"/>
<accession>A0A1T5LQW6</accession>
<dbReference type="InterPro" id="IPR023753">
    <property type="entry name" value="FAD/NAD-binding_dom"/>
</dbReference>